<protein>
    <submittedName>
        <fullName evidence="1">Uncharacterized protein</fullName>
    </submittedName>
</protein>
<evidence type="ECO:0000313" key="2">
    <source>
        <dbReference type="Proteomes" id="UP000622860"/>
    </source>
</evidence>
<organism evidence="1 2">
    <name type="scientific">Virgibacillus oceani</name>
    <dbReference type="NCBI Taxonomy" id="1479511"/>
    <lineage>
        <taxon>Bacteria</taxon>
        <taxon>Bacillati</taxon>
        <taxon>Bacillota</taxon>
        <taxon>Bacilli</taxon>
        <taxon>Bacillales</taxon>
        <taxon>Bacillaceae</taxon>
        <taxon>Virgibacillus</taxon>
    </lineage>
</organism>
<proteinExistence type="predicted"/>
<reference evidence="1" key="1">
    <citation type="journal article" date="2014" name="Int. J. Syst. Evol. Microbiol.">
        <title>Complete genome sequence of Corynebacterium casei LMG S-19264T (=DSM 44701T), isolated from a smear-ripened cheese.</title>
        <authorList>
            <consortium name="US DOE Joint Genome Institute (JGI-PGF)"/>
            <person name="Walter F."/>
            <person name="Albersmeier A."/>
            <person name="Kalinowski J."/>
            <person name="Ruckert C."/>
        </authorList>
    </citation>
    <scope>NUCLEOTIDE SEQUENCE</scope>
    <source>
        <strain evidence="1">CGMCC 1.12754</strain>
    </source>
</reference>
<evidence type="ECO:0000313" key="1">
    <source>
        <dbReference type="EMBL" id="GGG77236.1"/>
    </source>
</evidence>
<keyword evidence="2" id="KW-1185">Reference proteome</keyword>
<dbReference type="EMBL" id="BMFR01000009">
    <property type="protein sequence ID" value="GGG77236.1"/>
    <property type="molecule type" value="Genomic_DNA"/>
</dbReference>
<dbReference type="Proteomes" id="UP000622860">
    <property type="component" value="Unassembled WGS sequence"/>
</dbReference>
<gene>
    <name evidence="1" type="ORF">GCM10011398_22880</name>
</gene>
<name>A0A917HGE3_9BACI</name>
<reference evidence="1" key="2">
    <citation type="submission" date="2020-09" db="EMBL/GenBank/DDBJ databases">
        <authorList>
            <person name="Sun Q."/>
            <person name="Zhou Y."/>
        </authorList>
    </citation>
    <scope>NUCLEOTIDE SEQUENCE</scope>
    <source>
        <strain evidence="1">CGMCC 1.12754</strain>
    </source>
</reference>
<comment type="caution">
    <text evidence="1">The sequence shown here is derived from an EMBL/GenBank/DDBJ whole genome shotgun (WGS) entry which is preliminary data.</text>
</comment>
<sequence>MSTSWAEYLDGFIQGVEKFYSDKQKYFDKMTDVRKALKTHSYEPIPNLINEAKEFSEG</sequence>
<accession>A0A917HGE3</accession>
<dbReference type="AlphaFoldDB" id="A0A917HGE3"/>
<dbReference type="RefSeq" id="WP_188455538.1">
    <property type="nucleotide sequence ID" value="NZ_BMFR01000009.1"/>
</dbReference>